<dbReference type="AlphaFoldDB" id="A0A6J4TXN3"/>
<proteinExistence type="predicted"/>
<keyword evidence="1" id="KW-1133">Transmembrane helix</keyword>
<keyword evidence="1" id="KW-0812">Transmembrane</keyword>
<accession>A0A6J4TXN3</accession>
<protein>
    <submittedName>
        <fullName evidence="2">Uncharacterized protein</fullName>
    </submittedName>
</protein>
<keyword evidence="1" id="KW-0472">Membrane</keyword>
<dbReference type="EMBL" id="CADCVM010000510">
    <property type="protein sequence ID" value="CAA9534478.1"/>
    <property type="molecule type" value="Genomic_DNA"/>
</dbReference>
<organism evidence="2">
    <name type="scientific">uncultured Rubrobacteraceae bacterium</name>
    <dbReference type="NCBI Taxonomy" id="349277"/>
    <lineage>
        <taxon>Bacteria</taxon>
        <taxon>Bacillati</taxon>
        <taxon>Actinomycetota</taxon>
        <taxon>Rubrobacteria</taxon>
        <taxon>Rubrobacterales</taxon>
        <taxon>Rubrobacteraceae</taxon>
        <taxon>environmental samples</taxon>
    </lineage>
</organism>
<gene>
    <name evidence="2" type="ORF">AVDCRST_MAG05-4721</name>
</gene>
<sequence>MTRETVVQLIGVVVAIATVLVTVVSIAHLF</sequence>
<reference evidence="2" key="1">
    <citation type="submission" date="2020-02" db="EMBL/GenBank/DDBJ databases">
        <authorList>
            <person name="Meier V. D."/>
        </authorList>
    </citation>
    <scope>NUCLEOTIDE SEQUENCE</scope>
    <source>
        <strain evidence="2">AVDCRST_MAG05</strain>
    </source>
</reference>
<name>A0A6J4TXN3_9ACTN</name>
<feature type="transmembrane region" description="Helical" evidence="1">
    <location>
        <begin position="6"/>
        <end position="29"/>
    </location>
</feature>
<evidence type="ECO:0000313" key="2">
    <source>
        <dbReference type="EMBL" id="CAA9534478.1"/>
    </source>
</evidence>
<evidence type="ECO:0000256" key="1">
    <source>
        <dbReference type="SAM" id="Phobius"/>
    </source>
</evidence>